<dbReference type="GO" id="GO:0008408">
    <property type="term" value="F:3'-5' exonuclease activity"/>
    <property type="evidence" value="ECO:0007669"/>
    <property type="project" value="InterPro"/>
</dbReference>
<dbReference type="InterPro" id="IPR004805">
    <property type="entry name" value="DnaE2/DnaE/PolC"/>
</dbReference>
<dbReference type="InterPro" id="IPR029460">
    <property type="entry name" value="DNAPol_HHH"/>
</dbReference>
<dbReference type="Pfam" id="PF01336">
    <property type="entry name" value="tRNA_anti-codon"/>
    <property type="match status" value="1"/>
</dbReference>
<feature type="non-terminal residue" evidence="12">
    <location>
        <position position="1"/>
    </location>
</feature>
<dbReference type="GO" id="GO:0006260">
    <property type="term" value="P:DNA replication"/>
    <property type="evidence" value="ECO:0007669"/>
    <property type="project" value="UniProtKB-KW"/>
</dbReference>
<dbReference type="InterPro" id="IPR041931">
    <property type="entry name" value="DNA_pol3_alpha_thumb_dom"/>
</dbReference>
<dbReference type="Proteomes" id="UP000034127">
    <property type="component" value="Unassembled WGS sequence"/>
</dbReference>
<dbReference type="InterPro" id="IPR012340">
    <property type="entry name" value="NA-bd_OB-fold"/>
</dbReference>
<comment type="caution">
    <text evidence="12">The sequence shown here is derived from an EMBL/GenBank/DDBJ whole genome shotgun (WGS) entry which is preliminary data.</text>
</comment>
<keyword evidence="6" id="KW-0239">DNA-directed DNA polymerase</keyword>
<evidence type="ECO:0000256" key="3">
    <source>
        <dbReference type="ARBA" id="ARBA00022679"/>
    </source>
</evidence>
<feature type="domain" description="OB" evidence="8">
    <location>
        <begin position="524"/>
        <end position="596"/>
    </location>
</feature>
<dbReference type="Gene3D" id="1.10.150.870">
    <property type="match status" value="1"/>
</dbReference>
<dbReference type="NCBIfam" id="TIGR00594">
    <property type="entry name" value="polc"/>
    <property type="match status" value="1"/>
</dbReference>
<organism evidence="12 13">
    <name type="scientific">Candidatus Roizmanbacteria bacterium GW2011_GWC2_35_12</name>
    <dbReference type="NCBI Taxonomy" id="1618485"/>
    <lineage>
        <taxon>Bacteria</taxon>
        <taxon>Candidatus Roizmaniibacteriota</taxon>
    </lineage>
</organism>
<comment type="catalytic activity">
    <reaction evidence="7">
        <text>DNA(n) + a 2'-deoxyribonucleoside 5'-triphosphate = DNA(n+1) + diphosphate</text>
        <dbReference type="Rhea" id="RHEA:22508"/>
        <dbReference type="Rhea" id="RHEA-COMP:17339"/>
        <dbReference type="Rhea" id="RHEA-COMP:17340"/>
        <dbReference type="ChEBI" id="CHEBI:33019"/>
        <dbReference type="ChEBI" id="CHEBI:61560"/>
        <dbReference type="ChEBI" id="CHEBI:173112"/>
        <dbReference type="EC" id="2.7.7.7"/>
    </reaction>
</comment>
<dbReference type="Gene3D" id="2.40.50.140">
    <property type="entry name" value="Nucleic acid-binding proteins"/>
    <property type="match status" value="1"/>
</dbReference>
<dbReference type="GO" id="GO:0005737">
    <property type="term" value="C:cytoplasm"/>
    <property type="evidence" value="ECO:0007669"/>
    <property type="project" value="UniProtKB-SubCell"/>
</dbReference>
<dbReference type="GO" id="GO:0003887">
    <property type="term" value="F:DNA-directed DNA polymerase activity"/>
    <property type="evidence" value="ECO:0007669"/>
    <property type="project" value="UniProtKB-KW"/>
</dbReference>
<gene>
    <name evidence="12" type="ORF">UR63_C0002G0001</name>
</gene>
<dbReference type="InterPro" id="IPR004365">
    <property type="entry name" value="NA-bd_OB_tRNA"/>
</dbReference>
<evidence type="ECO:0000259" key="11">
    <source>
        <dbReference type="Pfam" id="PF17657"/>
    </source>
</evidence>
<evidence type="ECO:0000259" key="10">
    <source>
        <dbReference type="Pfam" id="PF14579"/>
    </source>
</evidence>
<evidence type="ECO:0000256" key="7">
    <source>
        <dbReference type="ARBA" id="ARBA00049244"/>
    </source>
</evidence>
<evidence type="ECO:0000313" key="13">
    <source>
        <dbReference type="Proteomes" id="UP000034127"/>
    </source>
</evidence>
<dbReference type="Pfam" id="PF07733">
    <property type="entry name" value="DNA_pol3_alpha"/>
    <property type="match status" value="1"/>
</dbReference>
<protein>
    <recommendedName>
        <fullName evidence="2">DNA-directed DNA polymerase</fullName>
        <ecNumber evidence="2">2.7.7.7</ecNumber>
    </recommendedName>
</protein>
<sequence>TISAALEESAQLKFAYQTEPDTKKVLDIARKLEGLPRHSSVHAAGVVISDVNMTEYVPLQRDSKEGKIITQYDMYCLDLNAVSNQKAIGLLKVDFLGLRNLTIIEKALEYVEKISGKKIDIHHVPLDDKKTYELISKGNTIGVFQLESGGMRHLAKDLKPNKISDIMAMVALYRPGPMDLIPTFLEGKANQKKIKYLHPDLKSILEETYGILVYQEQVMEIANKIAGYSMSEADNLRMAMGKKKKELMKKEKEKFFKGCIKNNYKKTVAESLWNFMEKFAAYGFNKPHSASYGLIAYWTGYIKSNYPVEFMTALLSSELQGVAGPMREIKMSQAIEECKRMDITVLPPDINKSDYSFSIENGLIRFGLSAIKNVGQAAIESIIEARDKEGFKSFKDFLSKIDLRKVNKKTVESLVKAGAFLKFGNKATILGNYPEMVLDLQKAKIKQDKGQFDLFDDPKATKSILDNFRNIPEFKEDELFSMEREVIGFLIGKNPMLKYKNIIEKKVTHKIGEITDKDVDKSIIIAGIVSGKKALKTKKDNSEMAVIQIFDDTGTIEVVVFPKSFAKLKQILLINRIIMLKGKVNDRENRLGIIMENAVDLETVNTK</sequence>
<dbReference type="GO" id="GO:0003676">
    <property type="term" value="F:nucleic acid binding"/>
    <property type="evidence" value="ECO:0007669"/>
    <property type="project" value="InterPro"/>
</dbReference>
<evidence type="ECO:0000313" key="12">
    <source>
        <dbReference type="EMBL" id="KKP68426.1"/>
    </source>
</evidence>
<evidence type="ECO:0000256" key="2">
    <source>
        <dbReference type="ARBA" id="ARBA00012417"/>
    </source>
</evidence>
<keyword evidence="3" id="KW-0808">Transferase</keyword>
<dbReference type="SUPFAM" id="SSF160975">
    <property type="entry name" value="AF1531-like"/>
    <property type="match status" value="1"/>
</dbReference>
<dbReference type="Pfam" id="PF14579">
    <property type="entry name" value="HHH_6"/>
    <property type="match status" value="1"/>
</dbReference>
<dbReference type="PATRIC" id="fig|1618485.3.peg.52"/>
<proteinExistence type="predicted"/>
<dbReference type="EC" id="2.7.7.7" evidence="2"/>
<evidence type="ECO:0000259" key="8">
    <source>
        <dbReference type="Pfam" id="PF01336"/>
    </source>
</evidence>
<evidence type="ECO:0000256" key="5">
    <source>
        <dbReference type="ARBA" id="ARBA00022705"/>
    </source>
</evidence>
<feature type="domain" description="DNA polymerase III alpha subunit finger" evidence="11">
    <location>
        <begin position="100"/>
        <end position="263"/>
    </location>
</feature>
<evidence type="ECO:0000256" key="1">
    <source>
        <dbReference type="ARBA" id="ARBA00004496"/>
    </source>
</evidence>
<feature type="domain" description="Bacterial DNA polymerase III alpha subunit NTPase" evidence="9">
    <location>
        <begin position="2"/>
        <end position="97"/>
    </location>
</feature>
<dbReference type="AlphaFoldDB" id="A0A0G0BX82"/>
<dbReference type="InterPro" id="IPR040982">
    <property type="entry name" value="DNA_pol3_finger"/>
</dbReference>
<accession>A0A0G0BX82</accession>
<dbReference type="PANTHER" id="PTHR32294">
    <property type="entry name" value="DNA POLYMERASE III SUBUNIT ALPHA"/>
    <property type="match status" value="1"/>
</dbReference>
<feature type="domain" description="DNA polymerase helix-hairpin-helix motif" evidence="10">
    <location>
        <begin position="343"/>
        <end position="425"/>
    </location>
</feature>
<evidence type="ECO:0000256" key="6">
    <source>
        <dbReference type="ARBA" id="ARBA00022932"/>
    </source>
</evidence>
<keyword evidence="5" id="KW-0235">DNA replication</keyword>
<dbReference type="PANTHER" id="PTHR32294:SF0">
    <property type="entry name" value="DNA POLYMERASE III SUBUNIT ALPHA"/>
    <property type="match status" value="1"/>
</dbReference>
<dbReference type="InterPro" id="IPR011708">
    <property type="entry name" value="DNA_pol3_alpha_NTPase_dom"/>
</dbReference>
<name>A0A0G0BX82_9BACT</name>
<keyword evidence="4" id="KW-0548">Nucleotidyltransferase</keyword>
<dbReference type="Pfam" id="PF17657">
    <property type="entry name" value="DNA_pol3_finger"/>
    <property type="match status" value="1"/>
</dbReference>
<evidence type="ECO:0000256" key="4">
    <source>
        <dbReference type="ARBA" id="ARBA00022695"/>
    </source>
</evidence>
<reference evidence="12 13" key="1">
    <citation type="journal article" date="2015" name="Nature">
        <title>rRNA introns, odd ribosomes, and small enigmatic genomes across a large radiation of phyla.</title>
        <authorList>
            <person name="Brown C.T."/>
            <person name="Hug L.A."/>
            <person name="Thomas B.C."/>
            <person name="Sharon I."/>
            <person name="Castelle C.J."/>
            <person name="Singh A."/>
            <person name="Wilkins M.J."/>
            <person name="Williams K.H."/>
            <person name="Banfield J.F."/>
        </authorList>
    </citation>
    <scope>NUCLEOTIDE SEQUENCE [LARGE SCALE GENOMIC DNA]</scope>
</reference>
<dbReference type="Gene3D" id="1.10.10.1600">
    <property type="entry name" value="Bacterial DNA polymerase III alpha subunit, thumb domain"/>
    <property type="match status" value="1"/>
</dbReference>
<evidence type="ECO:0000259" key="9">
    <source>
        <dbReference type="Pfam" id="PF07733"/>
    </source>
</evidence>
<comment type="subcellular location">
    <subcellularLocation>
        <location evidence="1">Cytoplasm</location>
    </subcellularLocation>
</comment>
<dbReference type="EMBL" id="LBPX01000002">
    <property type="protein sequence ID" value="KKP68426.1"/>
    <property type="molecule type" value="Genomic_DNA"/>
</dbReference>
<dbReference type="CDD" id="cd04485">
    <property type="entry name" value="DnaE_OBF"/>
    <property type="match status" value="1"/>
</dbReference>